<dbReference type="Proteomes" id="UP000019380">
    <property type="component" value="Unassembled WGS sequence"/>
</dbReference>
<organism evidence="1 2">
    <name type="scientific">Bacteroides xylanisolvens SD CC 1b</name>
    <dbReference type="NCBI Taxonomy" id="702447"/>
    <lineage>
        <taxon>Bacteria</taxon>
        <taxon>Pseudomonadati</taxon>
        <taxon>Bacteroidota</taxon>
        <taxon>Bacteroidia</taxon>
        <taxon>Bacteroidales</taxon>
        <taxon>Bacteroidaceae</taxon>
        <taxon>Bacteroides</taxon>
    </lineage>
</organism>
<dbReference type="AlphaFoldDB" id="D4VLD7"/>
<dbReference type="EMBL" id="CBXG010000005">
    <property type="protein sequence ID" value="CDM02762.1"/>
    <property type="molecule type" value="Genomic_DNA"/>
</dbReference>
<evidence type="ECO:0000313" key="2">
    <source>
        <dbReference type="Proteomes" id="UP000019380"/>
    </source>
</evidence>
<gene>
    <name evidence="1" type="ORF">BN890_3090</name>
</gene>
<evidence type="ECO:0000313" key="1">
    <source>
        <dbReference type="EMBL" id="CDM02762.1"/>
    </source>
</evidence>
<comment type="caution">
    <text evidence="1">The sequence shown here is derived from an EMBL/GenBank/DDBJ whole genome shotgun (WGS) entry which is preliminary data.</text>
</comment>
<protein>
    <submittedName>
        <fullName evidence="1">Uncharacterized protein</fullName>
    </submittedName>
</protein>
<sequence>MCREHDTFFLVVDKPTKQRHKFVAIRHVKKGSRFIKENDRSILCQCTSNHHTLAFAIRHFIHRAVCISLHSHRNERLHDYLLICFLHPTYPVGIRSTAYGYDILAPQVGDARALGRDDSQRFCHIFGFHAGDVVPVENDFSGITPVQTGYGAEQRRFSCPVSSDKGCQLTFFYRGIYLVEQRVFFVTYGKML</sequence>
<dbReference type="AntiFam" id="ANF00095">
    <property type="entry name" value="Shadow ORF (opposite ABC transporters)"/>
</dbReference>
<proteinExistence type="predicted"/>
<reference evidence="1 2" key="1">
    <citation type="submission" date="2013-12" db="EMBL/GenBank/DDBJ databases">
        <title>Improved hybrid genome assemblies of Bacteroides xylanisolvens SD CC 1b and Bacteroides xylanisolvens SD CC 2a using Illumina and 454 Sequencing.</title>
        <authorList>
            <person name="Ramaraj T."/>
            <person name="Sundararajan A."/>
            <person name="Mudge J."/>
            <person name="Schilkey F.D."/>
            <person name="Delvecchio V."/>
            <person name="Donlon M."/>
            <person name="Ziemer C."/>
        </authorList>
    </citation>
    <scope>NUCLEOTIDE SEQUENCE [LARGE SCALE GENOMIC DNA]</scope>
</reference>
<accession>D4VLD7</accession>
<name>D4VLD7_9BACE</name>